<evidence type="ECO:0000256" key="1">
    <source>
        <dbReference type="ARBA" id="ARBA00004123"/>
    </source>
</evidence>
<dbReference type="Gene3D" id="3.30.730.10">
    <property type="entry name" value="AP2/ERF domain"/>
    <property type="match status" value="1"/>
</dbReference>
<evidence type="ECO:0000256" key="2">
    <source>
        <dbReference type="ARBA" id="ARBA00023015"/>
    </source>
</evidence>
<dbReference type="InterPro" id="IPR050913">
    <property type="entry name" value="AP2/ERF_ERF"/>
</dbReference>
<feature type="region of interest" description="Disordered" evidence="6">
    <location>
        <begin position="164"/>
        <end position="196"/>
    </location>
</feature>
<keyword evidence="3" id="KW-0238">DNA-binding</keyword>
<organism evidence="8">
    <name type="scientific">Manihot esculenta</name>
    <name type="common">Cassava</name>
    <name type="synonym">Jatropha manihot</name>
    <dbReference type="NCBI Taxonomy" id="3983"/>
    <lineage>
        <taxon>Eukaryota</taxon>
        <taxon>Viridiplantae</taxon>
        <taxon>Streptophyta</taxon>
        <taxon>Embryophyta</taxon>
        <taxon>Tracheophyta</taxon>
        <taxon>Spermatophyta</taxon>
        <taxon>Magnoliopsida</taxon>
        <taxon>eudicotyledons</taxon>
        <taxon>Gunneridae</taxon>
        <taxon>Pentapetalae</taxon>
        <taxon>rosids</taxon>
        <taxon>fabids</taxon>
        <taxon>Malpighiales</taxon>
        <taxon>Euphorbiaceae</taxon>
        <taxon>Crotonoideae</taxon>
        <taxon>Manihoteae</taxon>
        <taxon>Manihot</taxon>
    </lineage>
</organism>
<dbReference type="CDD" id="cd00018">
    <property type="entry name" value="AP2"/>
    <property type="match status" value="1"/>
</dbReference>
<dbReference type="PRINTS" id="PR00367">
    <property type="entry name" value="ETHRSPELEMNT"/>
</dbReference>
<dbReference type="GO" id="GO:0003677">
    <property type="term" value="F:DNA binding"/>
    <property type="evidence" value="ECO:0007669"/>
    <property type="project" value="UniProtKB-KW"/>
</dbReference>
<keyword evidence="2" id="KW-0805">Transcription regulation</keyword>
<dbReference type="AlphaFoldDB" id="A0A199UBN1"/>
<feature type="region of interest" description="Disordered" evidence="6">
    <location>
        <begin position="1"/>
        <end position="21"/>
    </location>
</feature>
<sequence length="319" mass="36175">MPGLRGPILDQNLNSEEEKKKLGMEKSLRKVRIIYHDPEATDSSSDEDEGFIERIDRLSTGKRIVREITLSILPCEPVAEDSSQHNSNGDKVRSTTNCGENKKTRMASSNYKGVRRRPWGKYIAEIRDPFRKVRIWLGTYDTEEEAAAAYRKKEEEFERMMEENKLNSSLNDSKAVPEQSGDMFSHPSPSSVLDVSNTSSQVHGVESSIKEEISLQKAVKECSLENLVEDYFTEDLSISKFWDEPLLSPSISQDFLGIDCYPEFGNDFEKFFDGAEDFFMAKSNDEVGDFSLDGVLDLPNIEELETLAFVEDTLNFACP</sequence>
<dbReference type="SMART" id="SM00380">
    <property type="entry name" value="AP2"/>
    <property type="match status" value="1"/>
</dbReference>
<keyword evidence="4" id="KW-0804">Transcription</keyword>
<dbReference type="PANTHER" id="PTHR31194:SF203">
    <property type="entry name" value="AP2_ERF DOMAIN-CONTAINING PROTEIN"/>
    <property type="match status" value="1"/>
</dbReference>
<dbReference type="PROSITE" id="PS51032">
    <property type="entry name" value="AP2_ERF"/>
    <property type="match status" value="1"/>
</dbReference>
<feature type="compositionally biased region" description="Polar residues" evidence="6">
    <location>
        <begin position="187"/>
        <end position="196"/>
    </location>
</feature>
<evidence type="ECO:0000259" key="7">
    <source>
        <dbReference type="PROSITE" id="PS51032"/>
    </source>
</evidence>
<dbReference type="Gramene" id="Manes.05G120878.1.v8.1">
    <property type="protein sequence ID" value="Manes.05G120878.1.v8.1.CDS.1"/>
    <property type="gene ID" value="Manes.05G120878.v8.1"/>
</dbReference>
<protein>
    <recommendedName>
        <fullName evidence="7">AP2/ERF domain-containing protein</fullName>
    </recommendedName>
</protein>
<name>A0A199UBN1_MANES</name>
<dbReference type="GO" id="GO:0005634">
    <property type="term" value="C:nucleus"/>
    <property type="evidence" value="ECO:0007669"/>
    <property type="project" value="UniProtKB-SubCell"/>
</dbReference>
<dbReference type="PANTHER" id="PTHR31194">
    <property type="entry name" value="SHN SHINE , DNA BINDING / TRANSCRIPTION FACTOR"/>
    <property type="match status" value="1"/>
</dbReference>
<feature type="domain" description="AP2/ERF" evidence="7">
    <location>
        <begin position="110"/>
        <end position="169"/>
    </location>
</feature>
<feature type="region of interest" description="Disordered" evidence="6">
    <location>
        <begin position="79"/>
        <end position="110"/>
    </location>
</feature>
<evidence type="ECO:0000256" key="5">
    <source>
        <dbReference type="ARBA" id="ARBA00023242"/>
    </source>
</evidence>
<evidence type="ECO:0000256" key="4">
    <source>
        <dbReference type="ARBA" id="ARBA00023163"/>
    </source>
</evidence>
<dbReference type="InterPro" id="IPR016177">
    <property type="entry name" value="DNA-bd_dom_sf"/>
</dbReference>
<gene>
    <name evidence="8" type="ORF">MANES_S034200</name>
</gene>
<keyword evidence="5" id="KW-0539">Nucleus</keyword>
<dbReference type="SUPFAM" id="SSF54171">
    <property type="entry name" value="DNA-binding domain"/>
    <property type="match status" value="1"/>
</dbReference>
<dbReference type="EMBL" id="KV450535">
    <property type="protein sequence ID" value="OAY22047.1"/>
    <property type="molecule type" value="Genomic_DNA"/>
</dbReference>
<reference evidence="8" key="1">
    <citation type="submission" date="2016-02" db="EMBL/GenBank/DDBJ databases">
        <title>WGS assembly of Manihot esculenta.</title>
        <authorList>
            <person name="Bredeson J.V."/>
            <person name="Prochnik S.E."/>
            <person name="Lyons J.B."/>
            <person name="Schmutz J."/>
            <person name="Grimwood J."/>
            <person name="Vrebalov J."/>
            <person name="Bart R.S."/>
            <person name="Amuge T."/>
            <person name="Ferguson M.E."/>
            <person name="Green R."/>
            <person name="Putnam N."/>
            <person name="Stites J."/>
            <person name="Rounsley S."/>
            <person name="Rokhsar D.S."/>
        </authorList>
    </citation>
    <scope>NUCLEOTIDE SEQUENCE [LARGE SCALE GENOMIC DNA]</scope>
    <source>
        <tissue evidence="8">Leaf</tissue>
    </source>
</reference>
<proteinExistence type="predicted"/>
<dbReference type="SMR" id="A0A199UBN1"/>
<dbReference type="GO" id="GO:0003700">
    <property type="term" value="F:DNA-binding transcription factor activity"/>
    <property type="evidence" value="ECO:0007669"/>
    <property type="project" value="InterPro"/>
</dbReference>
<evidence type="ECO:0000313" key="8">
    <source>
        <dbReference type="EMBL" id="OAY22047.1"/>
    </source>
</evidence>
<dbReference type="InterPro" id="IPR036955">
    <property type="entry name" value="AP2/ERF_dom_sf"/>
</dbReference>
<accession>A0A199UBN1</accession>
<dbReference type="InterPro" id="IPR001471">
    <property type="entry name" value="AP2/ERF_dom"/>
</dbReference>
<evidence type="ECO:0000256" key="3">
    <source>
        <dbReference type="ARBA" id="ARBA00023125"/>
    </source>
</evidence>
<dbReference type="OrthoDB" id="1276482at2759"/>
<dbReference type="OMA" id="QRRKWGK"/>
<comment type="subcellular location">
    <subcellularLocation>
        <location evidence="1">Nucleus</location>
    </subcellularLocation>
</comment>
<dbReference type="STRING" id="3983.A0A199UBN1"/>
<dbReference type="Pfam" id="PF00847">
    <property type="entry name" value="AP2"/>
    <property type="match status" value="1"/>
</dbReference>
<evidence type="ECO:0000256" key="6">
    <source>
        <dbReference type="SAM" id="MobiDB-lite"/>
    </source>
</evidence>